<dbReference type="InterPro" id="IPR055693">
    <property type="entry name" value="DUF7269"/>
</dbReference>
<name>A0AAE3ICJ8_9EURY</name>
<comment type="caution">
    <text evidence="5">The sequence shown here is derived from an EMBL/GenBank/DDBJ whole genome shotgun (WGS) entry which is preliminary data.</text>
</comment>
<evidence type="ECO:0000313" key="7">
    <source>
        <dbReference type="Proteomes" id="UP001209746"/>
    </source>
</evidence>
<dbReference type="InterPro" id="IPR002881">
    <property type="entry name" value="DUF58"/>
</dbReference>
<feature type="transmembrane region" description="Helical" evidence="2">
    <location>
        <begin position="47"/>
        <end position="70"/>
    </location>
</feature>
<dbReference type="Proteomes" id="UP001208186">
    <property type="component" value="Unassembled WGS sequence"/>
</dbReference>
<gene>
    <name evidence="5" type="ORF">OB914_14300</name>
    <name evidence="4" type="ORF">OB916_13700</name>
</gene>
<evidence type="ECO:0000259" key="3">
    <source>
        <dbReference type="Pfam" id="PF01882"/>
    </source>
</evidence>
<proteinExistence type="predicted"/>
<keyword evidence="6" id="KW-1185">Reference proteome</keyword>
<dbReference type="PANTHER" id="PTHR33608:SF6">
    <property type="entry name" value="BLL2464 PROTEIN"/>
    <property type="match status" value="1"/>
</dbReference>
<keyword evidence="2" id="KW-0472">Membrane</keyword>
<feature type="transmembrane region" description="Helical" evidence="2">
    <location>
        <begin position="12"/>
        <end position="35"/>
    </location>
</feature>
<feature type="region of interest" description="Disordered" evidence="1">
    <location>
        <begin position="381"/>
        <end position="403"/>
    </location>
</feature>
<evidence type="ECO:0000313" key="4">
    <source>
        <dbReference type="EMBL" id="MCU4719103.1"/>
    </source>
</evidence>
<accession>A0AAE3ICJ8</accession>
<dbReference type="AlphaFoldDB" id="A0AAE3ICJ8"/>
<evidence type="ECO:0000256" key="1">
    <source>
        <dbReference type="SAM" id="MobiDB-lite"/>
    </source>
</evidence>
<dbReference type="RefSeq" id="WP_315909853.1">
    <property type="nucleotide sequence ID" value="NZ_JAOPKC010000020.1"/>
</dbReference>
<organism evidence="5 7">
    <name type="scientific">Halapricum hydrolyticum</name>
    <dbReference type="NCBI Taxonomy" id="2979991"/>
    <lineage>
        <taxon>Archaea</taxon>
        <taxon>Methanobacteriati</taxon>
        <taxon>Methanobacteriota</taxon>
        <taxon>Stenosarchaea group</taxon>
        <taxon>Halobacteria</taxon>
        <taxon>Halobacteriales</taxon>
        <taxon>Haloarculaceae</taxon>
        <taxon>Halapricum</taxon>
    </lineage>
</organism>
<feature type="domain" description="DUF58" evidence="3">
    <location>
        <begin position="425"/>
        <end position="584"/>
    </location>
</feature>
<dbReference type="EMBL" id="JAOPKC010000020">
    <property type="protein sequence ID" value="MCU4719103.1"/>
    <property type="molecule type" value="Genomic_DNA"/>
</dbReference>
<evidence type="ECO:0000256" key="2">
    <source>
        <dbReference type="SAM" id="Phobius"/>
    </source>
</evidence>
<dbReference type="Pfam" id="PF23933">
    <property type="entry name" value="DUF7269"/>
    <property type="match status" value="1"/>
</dbReference>
<dbReference type="Proteomes" id="UP001209746">
    <property type="component" value="Unassembled WGS sequence"/>
</dbReference>
<evidence type="ECO:0000313" key="6">
    <source>
        <dbReference type="Proteomes" id="UP001208186"/>
    </source>
</evidence>
<evidence type="ECO:0000313" key="5">
    <source>
        <dbReference type="EMBL" id="MCU4728125.1"/>
    </source>
</evidence>
<dbReference type="PANTHER" id="PTHR33608">
    <property type="entry name" value="BLL2464 PROTEIN"/>
    <property type="match status" value="1"/>
</dbReference>
<sequence length="649" mass="70401">MSDRLSETDEIDLSGATLVLVGLGALAVTIAIVFVLDPELAPTFDPIVVVEYLMAILGVGAALGLGVNYLRGEQGELDPPLVEYRSTVTVPGTSIDADLAGTTAEGALGRYKRIGAVRERLRAVLEDVLSRTGVPESDREEVVESGAWTDDSAATGFFQSSSPFSASDRIRMRATRQHPLVVQARHAIDAVASRLGVDGREWTDPDDSGARSEIDEGWVGRLSDVQRQISETDRLRIVTGLTLFAVGTGVLLDAGLVVLAGVVGLGPIALRYVGPTPAPQLEIERELDDAEPDPDEQVRVTVTVSNVGDRMVSDLRYLDGVPPGLNVVDGSPRHGMALRPGASARFAYVVEAERGEHAFEEPLLIARDVIGSVERVERAETSGESSIRCEPKPTSDLSVPVRAQTSRDVGRVVTDVGGSGLEFHSVREYRPGDPLKRIDWNRVARGGEPATMQFREEHAATVVLLLDARGEAFVAPERDAPNAIERSLGAVAEVFRSRLDRDDRVGLGALAAEDCWLPPGAGHGHWALARRLLATDPAFTEGGDGNFYTLLAMRRLRKRLPKHAQLVLFSPLADDAAVSIARRLHAYGYPMTVVSPDATATDTPGRTVAHLERRLRLSRLRDADVRVIDWRRDEPLSIAVDRAQRRWSR</sequence>
<reference evidence="5" key="1">
    <citation type="submission" date="2023-02" db="EMBL/GenBank/DDBJ databases">
        <title>Enrichment on poylsaccharides allowed isolation of novel metabolic and taxonomic groups of Haloarchaea.</title>
        <authorList>
            <person name="Sorokin D.Y."/>
            <person name="Elcheninov A.G."/>
            <person name="Khizhniak T.V."/>
            <person name="Kolganova T.V."/>
            <person name="Kublanov I.V."/>
        </authorList>
    </citation>
    <scope>NUCLEOTIDE SEQUENCE</scope>
    <source>
        <strain evidence="4 6">HArc-curdl5-1</strain>
        <strain evidence="5">HArc-curdl7</strain>
    </source>
</reference>
<feature type="compositionally biased region" description="Basic and acidic residues" evidence="1">
    <location>
        <begin position="381"/>
        <end position="393"/>
    </location>
</feature>
<dbReference type="EMBL" id="JAOPKD010000020">
    <property type="protein sequence ID" value="MCU4728125.1"/>
    <property type="molecule type" value="Genomic_DNA"/>
</dbReference>
<keyword evidence="2" id="KW-0812">Transmembrane</keyword>
<protein>
    <submittedName>
        <fullName evidence="5">DUF58 domain-containing protein</fullName>
    </submittedName>
</protein>
<dbReference type="Pfam" id="PF01882">
    <property type="entry name" value="DUF58"/>
    <property type="match status" value="1"/>
</dbReference>
<keyword evidence="2" id="KW-1133">Transmembrane helix</keyword>
<feature type="transmembrane region" description="Helical" evidence="2">
    <location>
        <begin position="237"/>
        <end position="270"/>
    </location>
</feature>